<feature type="region of interest" description="Disordered" evidence="2">
    <location>
        <begin position="362"/>
        <end position="454"/>
    </location>
</feature>
<dbReference type="EMBL" id="VZTA01024419">
    <property type="protein sequence ID" value="NXA68766.1"/>
    <property type="molecule type" value="Genomic_DNA"/>
</dbReference>
<protein>
    <submittedName>
        <fullName evidence="3">CP131 protein</fullName>
    </submittedName>
</protein>
<dbReference type="Proteomes" id="UP000586926">
    <property type="component" value="Unassembled WGS sequence"/>
</dbReference>
<organism evidence="3 4">
    <name type="scientific">Mohoua ochrocephala</name>
    <dbReference type="NCBI Taxonomy" id="874463"/>
    <lineage>
        <taxon>Eukaryota</taxon>
        <taxon>Metazoa</taxon>
        <taxon>Chordata</taxon>
        <taxon>Craniata</taxon>
        <taxon>Vertebrata</taxon>
        <taxon>Euteleostomi</taxon>
        <taxon>Archelosauria</taxon>
        <taxon>Archosauria</taxon>
        <taxon>Dinosauria</taxon>
        <taxon>Saurischia</taxon>
        <taxon>Theropoda</taxon>
        <taxon>Coelurosauria</taxon>
        <taxon>Aves</taxon>
        <taxon>Neognathae</taxon>
        <taxon>Neoaves</taxon>
        <taxon>Telluraves</taxon>
        <taxon>Australaves</taxon>
        <taxon>Passeriformes</taxon>
        <taxon>Meliphagoidea</taxon>
        <taxon>Acanthizidae</taxon>
        <taxon>Mohoua</taxon>
    </lineage>
</organism>
<feature type="compositionally biased region" description="Polar residues" evidence="2">
    <location>
        <begin position="64"/>
        <end position="88"/>
    </location>
</feature>
<feature type="non-terminal residue" evidence="3">
    <location>
        <position position="1068"/>
    </location>
</feature>
<feature type="compositionally biased region" description="Low complexity" evidence="2">
    <location>
        <begin position="392"/>
        <end position="410"/>
    </location>
</feature>
<evidence type="ECO:0000313" key="4">
    <source>
        <dbReference type="Proteomes" id="UP000586926"/>
    </source>
</evidence>
<reference evidence="3 4" key="1">
    <citation type="submission" date="2019-09" db="EMBL/GenBank/DDBJ databases">
        <title>Bird 10,000 Genomes (B10K) Project - Family phase.</title>
        <authorList>
            <person name="Zhang G."/>
        </authorList>
    </citation>
    <scope>NUCLEOTIDE SEQUENCE [LARGE SCALE GENOMIC DNA]</scope>
    <source>
        <strain evidence="3">B10K-DU-030-22</strain>
        <tissue evidence="3">Blood</tissue>
    </source>
</reference>
<feature type="coiled-coil region" evidence="1">
    <location>
        <begin position="1026"/>
        <end position="1064"/>
    </location>
</feature>
<feature type="compositionally biased region" description="Basic and acidic residues" evidence="2">
    <location>
        <begin position="50"/>
        <end position="61"/>
    </location>
</feature>
<evidence type="ECO:0000313" key="3">
    <source>
        <dbReference type="EMBL" id="NXA68766.1"/>
    </source>
</evidence>
<dbReference type="GO" id="GO:0005929">
    <property type="term" value="C:cilium"/>
    <property type="evidence" value="ECO:0007669"/>
    <property type="project" value="GOC"/>
</dbReference>
<feature type="region of interest" description="Disordered" evidence="2">
    <location>
        <begin position="229"/>
        <end position="256"/>
    </location>
</feature>
<feature type="coiled-coil region" evidence="1">
    <location>
        <begin position="640"/>
        <end position="696"/>
    </location>
</feature>
<gene>
    <name evidence="3" type="primary">Cep131</name>
    <name evidence="3" type="ORF">MOHOCH_R11271</name>
</gene>
<feature type="region of interest" description="Disordered" evidence="2">
    <location>
        <begin position="48"/>
        <end position="88"/>
    </location>
</feature>
<comment type="caution">
    <text evidence="3">The sequence shown here is derived from an EMBL/GenBank/DDBJ whole genome shotgun (WGS) entry which is preliminary data.</text>
</comment>
<dbReference type="GO" id="GO:0010824">
    <property type="term" value="P:regulation of centrosome duplication"/>
    <property type="evidence" value="ECO:0007669"/>
    <property type="project" value="TreeGrafter"/>
</dbReference>
<dbReference type="AlphaFoldDB" id="A0A7K7XSW9"/>
<dbReference type="InterPro" id="IPR030465">
    <property type="entry name" value="CEP131"/>
</dbReference>
<feature type="coiled-coil region" evidence="1">
    <location>
        <begin position="910"/>
        <end position="994"/>
    </location>
</feature>
<feature type="region of interest" description="Disordered" evidence="2">
    <location>
        <begin position="125"/>
        <end position="144"/>
    </location>
</feature>
<feature type="non-terminal residue" evidence="3">
    <location>
        <position position="1"/>
    </location>
</feature>
<feature type="compositionally biased region" description="Polar residues" evidence="2">
    <location>
        <begin position="381"/>
        <end position="391"/>
    </location>
</feature>
<sequence>MKSTRSCCSVQSSDVADLILTGLPAPVSRRPGSASPAKLMARSVSVAADSKAKRNAPEDAGSRAMNNLRRSNSTTQVNQRVNSSHSSEQTGDFLAFFESDPGGRKKLATLSKTSPEKKTTWNILDDQPRAFPGPSGSHGLEPPAGMRRKEATVLLAANFTANNRSNKGAMGNCVTTMVHNNYSTAEKGPAPKSSNQAPSSLNNVVKATSNEDGEGGSSSLAKSQKNFSSNNIMTRNNNSSGSSGGSSVPRRREVTEEEAERFIQQVNLAAVTIQRWYRRHSQRHRTAAAALGRLMAAKREERQQRMEEGNILDLQERKDEERRKIREEKARLARHAAIQELHQKRAQKASEVKHSAEELVLVKESRRVPKKKPGAKPASARNVSPAGSLTKANNAEANSPSAAAEPEGSGLAALGSVPSQDPGAEDKLQDVSSRETGKEDLETAGTAGSRAPSKVTLNELLDTLRLLEEEPELLPPPKLLKKDRYAWMDREPSSNSLTADNLEKFGKLNHSPGVPEDGALLSEAKLQSIISFLDEMEKSEQERPRSAASHTQREGFLLEEELAHVEQVSAVATEVTSSMMRLKLEVEEKKRAISLLQTALTQQRELTDRHVKQTEKELGHQLRLQREQYEAAIQRHLAFIDQLLDDKKVLSEKCEAVVAELKQVDHKYGQKITQMQEQHELEIKKLKELMSATEKVRREKWIEEKTKKIKEITVKGLEPEIQKLMAKHREDIRQLKLLHEAELLQSDERAAQHYGRQAQELRGLLEREKEEQSQRERERARQRCEQQLEQEEQALELQRRRLYAEVAEEKERLSQQAARQRAEAEELRRQLEANSSALTRALRDEYAKEKEEQERRHQTELKVLKEQLELEKQAWEANYVKKEEAWLLSRERELREEMRKERDKEIELVIQRLEADTSLAKEECERAAENRIKRIRDKYEVELQELERSERKLQERCNELKGRLAELEGESVRLQGLLKHKEQELEEIRKVSEEQSQGPCLDVRDQLSRGHRGLTGAIPQEFADRLLGTEEENARLKAELAELRARQQLELDRLVREKDRELEEVHRR</sequence>
<feature type="coiled-coil region" evidence="1">
    <location>
        <begin position="751"/>
        <end position="885"/>
    </location>
</feature>
<dbReference type="PANTHER" id="PTHR31540:SF1">
    <property type="entry name" value="CENTROSOMAL PROTEIN OF 131 KDA"/>
    <property type="match status" value="1"/>
</dbReference>
<name>A0A7K7XSW9_9PASS</name>
<keyword evidence="1" id="KW-0175">Coiled coil</keyword>
<feature type="coiled-coil region" evidence="1">
    <location>
        <begin position="297"/>
        <end position="331"/>
    </location>
</feature>
<feature type="compositionally biased region" description="Low complexity" evidence="2">
    <location>
        <begin position="236"/>
        <end position="247"/>
    </location>
</feature>
<feature type="compositionally biased region" description="Basic and acidic residues" evidence="2">
    <location>
        <begin position="424"/>
        <end position="441"/>
    </location>
</feature>
<proteinExistence type="predicted"/>
<dbReference type="GO" id="GO:0034451">
    <property type="term" value="C:centriolar satellite"/>
    <property type="evidence" value="ECO:0007669"/>
    <property type="project" value="TreeGrafter"/>
</dbReference>
<evidence type="ECO:0000256" key="2">
    <source>
        <dbReference type="SAM" id="MobiDB-lite"/>
    </source>
</evidence>
<dbReference type="GO" id="GO:0035735">
    <property type="term" value="P:intraciliary transport involved in cilium assembly"/>
    <property type="evidence" value="ECO:0007669"/>
    <property type="project" value="InterPro"/>
</dbReference>
<keyword evidence="4" id="KW-1185">Reference proteome</keyword>
<dbReference type="PANTHER" id="PTHR31540">
    <property type="entry name" value="CENTROSOMAL PROTEIN OF 131 KDA"/>
    <property type="match status" value="1"/>
</dbReference>
<accession>A0A7K7XSW9</accession>
<evidence type="ECO:0000256" key="1">
    <source>
        <dbReference type="SAM" id="Coils"/>
    </source>
</evidence>